<dbReference type="OrthoDB" id="9797083at2"/>
<feature type="domain" description="DNA replication/recombination mediator RecO N-terminal" evidence="8">
    <location>
        <begin position="1"/>
        <end position="79"/>
    </location>
</feature>
<dbReference type="InterPro" id="IPR003717">
    <property type="entry name" value="RecO"/>
</dbReference>
<organism evidence="9 10">
    <name type="scientific">Pelotomaculum propionicicum</name>
    <dbReference type="NCBI Taxonomy" id="258475"/>
    <lineage>
        <taxon>Bacteria</taxon>
        <taxon>Bacillati</taxon>
        <taxon>Bacillota</taxon>
        <taxon>Clostridia</taxon>
        <taxon>Eubacteriales</taxon>
        <taxon>Desulfotomaculaceae</taxon>
        <taxon>Pelotomaculum</taxon>
    </lineage>
</organism>
<evidence type="ECO:0000256" key="1">
    <source>
        <dbReference type="ARBA" id="ARBA00007452"/>
    </source>
</evidence>
<dbReference type="RefSeq" id="WP_134213439.1">
    <property type="nucleotide sequence ID" value="NZ_QFFZ01000013.1"/>
</dbReference>
<evidence type="ECO:0000256" key="4">
    <source>
        <dbReference type="ARBA" id="ARBA00023172"/>
    </source>
</evidence>
<evidence type="ECO:0000256" key="5">
    <source>
        <dbReference type="ARBA" id="ARBA00023204"/>
    </source>
</evidence>
<dbReference type="Gene3D" id="1.20.1440.120">
    <property type="entry name" value="Recombination protein O, C-terminal domain"/>
    <property type="match status" value="1"/>
</dbReference>
<dbReference type="NCBIfam" id="TIGR00613">
    <property type="entry name" value="reco"/>
    <property type="match status" value="1"/>
</dbReference>
<evidence type="ECO:0000313" key="10">
    <source>
        <dbReference type="Proteomes" id="UP000297597"/>
    </source>
</evidence>
<dbReference type="AlphaFoldDB" id="A0A4Y7RRB3"/>
<dbReference type="GO" id="GO:0006302">
    <property type="term" value="P:double-strand break repair"/>
    <property type="evidence" value="ECO:0007669"/>
    <property type="project" value="TreeGrafter"/>
</dbReference>
<accession>A0A4Y7RRB3</accession>
<evidence type="ECO:0000256" key="6">
    <source>
        <dbReference type="ARBA" id="ARBA00033409"/>
    </source>
</evidence>
<proteinExistence type="inferred from homology"/>
<dbReference type="Gene3D" id="2.40.50.140">
    <property type="entry name" value="Nucleic acid-binding proteins"/>
    <property type="match status" value="1"/>
</dbReference>
<dbReference type="SUPFAM" id="SSF50249">
    <property type="entry name" value="Nucleic acid-binding proteins"/>
    <property type="match status" value="1"/>
</dbReference>
<evidence type="ECO:0000259" key="8">
    <source>
        <dbReference type="Pfam" id="PF11967"/>
    </source>
</evidence>
<dbReference type="Pfam" id="PF11967">
    <property type="entry name" value="RecO_N"/>
    <property type="match status" value="1"/>
</dbReference>
<dbReference type="InterPro" id="IPR012340">
    <property type="entry name" value="NA-bd_OB-fold"/>
</dbReference>
<evidence type="ECO:0000256" key="2">
    <source>
        <dbReference type="ARBA" id="ARBA00021310"/>
    </source>
</evidence>
<name>A0A4Y7RRB3_9FIRM</name>
<evidence type="ECO:0000256" key="7">
    <source>
        <dbReference type="HAMAP-Rule" id="MF_00201"/>
    </source>
</evidence>
<dbReference type="GO" id="GO:0043590">
    <property type="term" value="C:bacterial nucleoid"/>
    <property type="evidence" value="ECO:0007669"/>
    <property type="project" value="TreeGrafter"/>
</dbReference>
<reference evidence="9 10" key="1">
    <citation type="journal article" date="2018" name="Environ. Microbiol.">
        <title>Novel energy conservation strategies and behaviour of Pelotomaculum schinkii driving syntrophic propionate catabolism.</title>
        <authorList>
            <person name="Hidalgo-Ahumada C.A.P."/>
            <person name="Nobu M.K."/>
            <person name="Narihiro T."/>
            <person name="Tamaki H."/>
            <person name="Liu W.T."/>
            <person name="Kamagata Y."/>
            <person name="Stams A.J.M."/>
            <person name="Imachi H."/>
            <person name="Sousa D.Z."/>
        </authorList>
    </citation>
    <scope>NUCLEOTIDE SEQUENCE [LARGE SCALE GENOMIC DNA]</scope>
    <source>
        <strain evidence="9 10">MGP</strain>
    </source>
</reference>
<protein>
    <recommendedName>
        <fullName evidence="2 7">DNA repair protein RecO</fullName>
    </recommendedName>
    <alternativeName>
        <fullName evidence="6 7">Recombination protein O</fullName>
    </alternativeName>
</protein>
<dbReference type="PANTHER" id="PTHR33991:SF1">
    <property type="entry name" value="DNA REPAIR PROTEIN RECO"/>
    <property type="match status" value="1"/>
</dbReference>
<keyword evidence="4 7" id="KW-0233">DNA recombination</keyword>
<dbReference type="EMBL" id="QFFZ01000013">
    <property type="protein sequence ID" value="TEB11545.1"/>
    <property type="molecule type" value="Genomic_DNA"/>
</dbReference>
<comment type="caution">
    <text evidence="9">The sequence shown here is derived from an EMBL/GenBank/DDBJ whole genome shotgun (WGS) entry which is preliminary data.</text>
</comment>
<dbReference type="GO" id="GO:0006310">
    <property type="term" value="P:DNA recombination"/>
    <property type="evidence" value="ECO:0007669"/>
    <property type="project" value="UniProtKB-UniRule"/>
</dbReference>
<gene>
    <name evidence="7 9" type="primary">recO</name>
    <name evidence="9" type="ORF">Pmgp_01559</name>
</gene>
<dbReference type="PANTHER" id="PTHR33991">
    <property type="entry name" value="DNA REPAIR PROTEIN RECO"/>
    <property type="match status" value="1"/>
</dbReference>
<dbReference type="InterPro" id="IPR022572">
    <property type="entry name" value="DNA_rep/recomb_RecO_N"/>
</dbReference>
<dbReference type="Proteomes" id="UP000297597">
    <property type="component" value="Unassembled WGS sequence"/>
</dbReference>
<dbReference type="InterPro" id="IPR042242">
    <property type="entry name" value="RecO_C"/>
</dbReference>
<evidence type="ECO:0000313" key="9">
    <source>
        <dbReference type="EMBL" id="TEB11545.1"/>
    </source>
</evidence>
<dbReference type="Pfam" id="PF02565">
    <property type="entry name" value="RecO_C"/>
    <property type="match status" value="1"/>
</dbReference>
<dbReference type="SUPFAM" id="SSF57863">
    <property type="entry name" value="ArfGap/RecO-like zinc finger"/>
    <property type="match status" value="1"/>
</dbReference>
<keyword evidence="5 7" id="KW-0234">DNA repair</keyword>
<keyword evidence="3 7" id="KW-0227">DNA damage</keyword>
<comment type="function">
    <text evidence="7">Involved in DNA repair and RecF pathway recombination.</text>
</comment>
<comment type="similarity">
    <text evidence="1 7">Belongs to the RecO family.</text>
</comment>
<keyword evidence="10" id="KW-1185">Reference proteome</keyword>
<sequence>MKLYKVEAVVLRSRDLGGGDKLLILYSREHGKIKVVAHGAAKPSSRKRGSVQLFSHTNFLLHRGRELDSVSQCEGVEMFSFIRSDLAKIGYASHLAELVDALAPEGEPNESLFTLLLETMRLMEAADAEILARSFEINAAAFLGYRPVLEFCALCQGPLTGNILFSPVQGGVLCENCGQSEPDAMPCSRGVAETMKVFLSWPPARLRQLRVGETDRKQIKKLLYEYLKYHLEQDLKSATFLNRLHPGQSGSDV</sequence>
<dbReference type="HAMAP" id="MF_00201">
    <property type="entry name" value="RecO"/>
    <property type="match status" value="1"/>
</dbReference>
<evidence type="ECO:0000256" key="3">
    <source>
        <dbReference type="ARBA" id="ARBA00022763"/>
    </source>
</evidence>
<dbReference type="InterPro" id="IPR037278">
    <property type="entry name" value="ARFGAP/RecO"/>
</dbReference>